<keyword evidence="2" id="KW-1185">Reference proteome</keyword>
<reference evidence="2" key="1">
    <citation type="journal article" date="2019" name="Int. J. Syst. Evol. Microbiol.">
        <title>The Global Catalogue of Microorganisms (GCM) 10K type strain sequencing project: providing services to taxonomists for standard genome sequencing and annotation.</title>
        <authorList>
            <consortium name="The Broad Institute Genomics Platform"/>
            <consortium name="The Broad Institute Genome Sequencing Center for Infectious Disease"/>
            <person name="Wu L."/>
            <person name="Ma J."/>
        </authorList>
    </citation>
    <scope>NUCLEOTIDE SEQUENCE [LARGE SCALE GENOMIC DNA]</scope>
    <source>
        <strain evidence="2">CCUG 48216</strain>
    </source>
</reference>
<proteinExistence type="predicted"/>
<evidence type="ECO:0000313" key="1">
    <source>
        <dbReference type="EMBL" id="MFD1180119.1"/>
    </source>
</evidence>
<organism evidence="1 2">
    <name type="scientific">Paenibacillus timonensis</name>
    <dbReference type="NCBI Taxonomy" id="225915"/>
    <lineage>
        <taxon>Bacteria</taxon>
        <taxon>Bacillati</taxon>
        <taxon>Bacillota</taxon>
        <taxon>Bacilli</taxon>
        <taxon>Bacillales</taxon>
        <taxon>Paenibacillaceae</taxon>
        <taxon>Paenibacillus</taxon>
    </lineage>
</organism>
<dbReference type="RefSeq" id="WP_240267848.1">
    <property type="nucleotide sequence ID" value="NZ_JAKSXN010000005.1"/>
</dbReference>
<gene>
    <name evidence="1" type="ORF">ACFQ2Z_01985</name>
</gene>
<protein>
    <submittedName>
        <fullName evidence="1">Uncharacterized protein</fullName>
    </submittedName>
</protein>
<comment type="caution">
    <text evidence="1">The sequence shown here is derived from an EMBL/GenBank/DDBJ whole genome shotgun (WGS) entry which is preliminary data.</text>
</comment>
<sequence>MFNHVKSLIWLLVSVSCFLAATLYTLEIGAEQNESYDGVAAQLHGVGRSVYAREGMGRSPETAGSHGIDDVLELAGERYTGNEILHRLPDWIDLGVTTEVEGEILNATSIGPLEDVLELSRERALAVLDLRAEYRTEHVFDSTGEVVRVIFRRK</sequence>
<dbReference type="PROSITE" id="PS51257">
    <property type="entry name" value="PROKAR_LIPOPROTEIN"/>
    <property type="match status" value="1"/>
</dbReference>
<evidence type="ECO:0000313" key="2">
    <source>
        <dbReference type="Proteomes" id="UP001597211"/>
    </source>
</evidence>
<dbReference type="Proteomes" id="UP001597211">
    <property type="component" value="Unassembled WGS sequence"/>
</dbReference>
<dbReference type="EMBL" id="JBHTKZ010000002">
    <property type="protein sequence ID" value="MFD1180119.1"/>
    <property type="molecule type" value="Genomic_DNA"/>
</dbReference>
<accession>A0ABW3S658</accession>
<name>A0ABW3S658_9BACL</name>